<evidence type="ECO:0000256" key="7">
    <source>
        <dbReference type="ARBA" id="ARBA00022949"/>
    </source>
</evidence>
<dbReference type="GeneTree" id="ENSGT00390000005717"/>
<organism evidence="12 13">
    <name type="scientific">Amphiprion ocellaris</name>
    <name type="common">Clown anemonefish</name>
    <dbReference type="NCBI Taxonomy" id="80972"/>
    <lineage>
        <taxon>Eukaryota</taxon>
        <taxon>Metazoa</taxon>
        <taxon>Chordata</taxon>
        <taxon>Craniata</taxon>
        <taxon>Vertebrata</taxon>
        <taxon>Euteleostomi</taxon>
        <taxon>Actinopterygii</taxon>
        <taxon>Neopterygii</taxon>
        <taxon>Teleostei</taxon>
        <taxon>Neoteleostei</taxon>
        <taxon>Acanthomorphata</taxon>
        <taxon>Ovalentaria</taxon>
        <taxon>Pomacentridae</taxon>
        <taxon>Amphiprion</taxon>
    </lineage>
</organism>
<dbReference type="InterPro" id="IPR004031">
    <property type="entry name" value="PMP22/EMP/MP20/Claudin"/>
</dbReference>
<evidence type="ECO:0000313" key="13">
    <source>
        <dbReference type="Proteomes" id="UP001501940"/>
    </source>
</evidence>
<reference evidence="12 13" key="1">
    <citation type="submission" date="2022-01" db="EMBL/GenBank/DDBJ databases">
        <title>A chromosome-scale genome assembly of the false clownfish, Amphiprion ocellaris.</title>
        <authorList>
            <person name="Ryu T."/>
        </authorList>
    </citation>
    <scope>NUCLEOTIDE SEQUENCE [LARGE SCALE GENOMIC DNA]</scope>
</reference>
<name>A0A3Q1BCV7_AMPOC</name>
<protein>
    <recommendedName>
        <fullName evidence="14">Claudin 34</fullName>
    </recommendedName>
</protein>
<dbReference type="AlphaFoldDB" id="A0A3Q1BCV7"/>
<dbReference type="GO" id="GO:0005886">
    <property type="term" value="C:plasma membrane"/>
    <property type="evidence" value="ECO:0007669"/>
    <property type="project" value="UniProtKB-SubCell"/>
</dbReference>
<keyword evidence="7" id="KW-0965">Cell junction</keyword>
<evidence type="ECO:0000313" key="12">
    <source>
        <dbReference type="Ensembl" id="ENSAOCP00000010354.2"/>
    </source>
</evidence>
<evidence type="ECO:0000256" key="5">
    <source>
        <dbReference type="ARBA" id="ARBA00022475"/>
    </source>
</evidence>
<keyword evidence="5" id="KW-1003">Cell membrane</keyword>
<keyword evidence="13" id="KW-1185">Reference proteome</keyword>
<evidence type="ECO:0000256" key="9">
    <source>
        <dbReference type="ARBA" id="ARBA00023136"/>
    </source>
</evidence>
<feature type="transmembrane region" description="Helical" evidence="11">
    <location>
        <begin position="12"/>
        <end position="31"/>
    </location>
</feature>
<feature type="transmembrane region" description="Helical" evidence="11">
    <location>
        <begin position="124"/>
        <end position="146"/>
    </location>
</feature>
<evidence type="ECO:0000256" key="6">
    <source>
        <dbReference type="ARBA" id="ARBA00022692"/>
    </source>
</evidence>
<feature type="transmembrane region" description="Helical" evidence="11">
    <location>
        <begin position="174"/>
        <end position="198"/>
    </location>
</feature>
<dbReference type="KEGG" id="aoce:111581780"/>
<evidence type="ECO:0000256" key="8">
    <source>
        <dbReference type="ARBA" id="ARBA00022989"/>
    </source>
</evidence>
<dbReference type="OrthoDB" id="8612291at2759"/>
<proteinExistence type="inferred from homology"/>
<dbReference type="CTD" id="635396"/>
<evidence type="ECO:0000256" key="1">
    <source>
        <dbReference type="ARBA" id="ARBA00004435"/>
    </source>
</evidence>
<evidence type="ECO:0000256" key="10">
    <source>
        <dbReference type="SAM" id="MobiDB-lite"/>
    </source>
</evidence>
<evidence type="ECO:0000256" key="2">
    <source>
        <dbReference type="ARBA" id="ARBA00004651"/>
    </source>
</evidence>
<evidence type="ECO:0000256" key="4">
    <source>
        <dbReference type="ARBA" id="ARBA00022427"/>
    </source>
</evidence>
<keyword evidence="6 11" id="KW-0812">Transmembrane</keyword>
<dbReference type="GeneID" id="111581780"/>
<dbReference type="Ensembl" id="ENSAOCT00000080657.1">
    <property type="protein sequence ID" value="ENSAOCP00000035519.1"/>
    <property type="gene ID" value="ENSAOCG00000014585.2"/>
</dbReference>
<dbReference type="Pfam" id="PF13903">
    <property type="entry name" value="Claudin_2"/>
    <property type="match status" value="1"/>
</dbReference>
<dbReference type="PANTHER" id="PTHR12002">
    <property type="entry name" value="CLAUDIN"/>
    <property type="match status" value="1"/>
</dbReference>
<dbReference type="GO" id="GO:0005923">
    <property type="term" value="C:bicellular tight junction"/>
    <property type="evidence" value="ECO:0007669"/>
    <property type="project" value="UniProtKB-SubCell"/>
</dbReference>
<dbReference type="GO" id="GO:0005198">
    <property type="term" value="F:structural molecule activity"/>
    <property type="evidence" value="ECO:0007669"/>
    <property type="project" value="InterPro"/>
</dbReference>
<dbReference type="STRING" id="80972.ENSAOCP00000010354"/>
<dbReference type="Gene3D" id="1.20.140.150">
    <property type="match status" value="1"/>
</dbReference>
<dbReference type="Proteomes" id="UP001501940">
    <property type="component" value="Chromosome 2"/>
</dbReference>
<keyword evidence="9 11" id="KW-0472">Membrane</keyword>
<feature type="region of interest" description="Disordered" evidence="10">
    <location>
        <begin position="216"/>
        <end position="245"/>
    </location>
</feature>
<evidence type="ECO:0000256" key="3">
    <source>
        <dbReference type="ARBA" id="ARBA00008295"/>
    </source>
</evidence>
<reference evidence="12" key="2">
    <citation type="submission" date="2025-05" db="UniProtKB">
        <authorList>
            <consortium name="Ensembl"/>
        </authorList>
    </citation>
    <scope>IDENTIFICATION</scope>
</reference>
<dbReference type="PRINTS" id="PR01077">
    <property type="entry name" value="CLAUDIN"/>
</dbReference>
<keyword evidence="4" id="KW-0796">Tight junction</keyword>
<comment type="subcellular location">
    <subcellularLocation>
        <location evidence="1">Cell junction</location>
        <location evidence="1">Tight junction</location>
    </subcellularLocation>
    <subcellularLocation>
        <location evidence="2">Cell membrane</location>
        <topology evidence="2">Multi-pass membrane protein</topology>
    </subcellularLocation>
</comment>
<sequence length="245" mass="27108">MLYLAHTAHWQFLALIAGFLGWILTMTTAGVDDWRLWQVDNVSVINSGVAWVGIWRACFHSHVLPKMENCWSISISDTFVPVEIVVAQVLMMLAVICGLAGNMIAAVAVRMVYFSVENRRNIRLAFAAGGILYLLTATLCLVPLVWNMNSVLNNRTIDFPPKFHLPAAPVSQEIGSAIGVGIFSSILMLISGLFFLCYRYTWRCVSSKASRDPLHGPWTDTTLPRNSELSDGDTLGIDNPGFTNE</sequence>
<keyword evidence="8 11" id="KW-1133">Transmembrane helix</keyword>
<dbReference type="RefSeq" id="XP_023145878.1">
    <property type="nucleotide sequence ID" value="XM_023290110.3"/>
</dbReference>
<dbReference type="InterPro" id="IPR006187">
    <property type="entry name" value="Claudin"/>
</dbReference>
<dbReference type="Ensembl" id="ENSAOCT00000017381.2">
    <property type="protein sequence ID" value="ENSAOCP00000010354.2"/>
    <property type="gene ID" value="ENSAOCG00000014585.2"/>
</dbReference>
<accession>A0A3Q1BCV7</accession>
<comment type="similarity">
    <text evidence="3">Belongs to the claudin family.</text>
</comment>
<feature type="transmembrane region" description="Helical" evidence="11">
    <location>
        <begin position="89"/>
        <end position="112"/>
    </location>
</feature>
<dbReference type="OMA" id="SYMAHLA"/>
<evidence type="ECO:0000256" key="11">
    <source>
        <dbReference type="SAM" id="Phobius"/>
    </source>
</evidence>
<feature type="compositionally biased region" description="Polar residues" evidence="10">
    <location>
        <begin position="219"/>
        <end position="229"/>
    </location>
</feature>
<evidence type="ECO:0008006" key="14">
    <source>
        <dbReference type="Google" id="ProtNLM"/>
    </source>
</evidence>